<comment type="caution">
    <text evidence="4">The sequence shown here is derived from an EMBL/GenBank/DDBJ whole genome shotgun (WGS) entry which is preliminary data.</text>
</comment>
<keyword evidence="1" id="KW-0853">WD repeat</keyword>
<dbReference type="AlphaFoldDB" id="A0A8T2XUT1"/>
<dbReference type="InterPro" id="IPR015943">
    <property type="entry name" value="WD40/YVTN_repeat-like_dom_sf"/>
</dbReference>
<accession>A0A8T2XUT1</accession>
<evidence type="ECO:0000256" key="2">
    <source>
        <dbReference type="ARBA" id="ARBA00022737"/>
    </source>
</evidence>
<dbReference type="Proteomes" id="UP000807159">
    <property type="component" value="Chromosome 10"/>
</dbReference>
<feature type="transmembrane region" description="Helical" evidence="3">
    <location>
        <begin position="266"/>
        <end position="293"/>
    </location>
</feature>
<evidence type="ECO:0000256" key="1">
    <source>
        <dbReference type="ARBA" id="ARBA00022574"/>
    </source>
</evidence>
<evidence type="ECO:0000313" key="4">
    <source>
        <dbReference type="EMBL" id="KAH8496603.1"/>
    </source>
</evidence>
<proteinExistence type="predicted"/>
<protein>
    <submittedName>
        <fullName evidence="4">Uncharacterized protein</fullName>
    </submittedName>
</protein>
<dbReference type="SUPFAM" id="SSF50978">
    <property type="entry name" value="WD40 repeat-like"/>
    <property type="match status" value="1"/>
</dbReference>
<dbReference type="Gene3D" id="2.130.10.10">
    <property type="entry name" value="YVTN repeat-like/Quinoprotein amine dehydrogenase"/>
    <property type="match status" value="1"/>
</dbReference>
<dbReference type="PANTHER" id="PTHR10971">
    <property type="entry name" value="MRNA EXPORT FACTOR AND BUB3"/>
    <property type="match status" value="1"/>
</dbReference>
<keyword evidence="3" id="KW-0812">Transmembrane</keyword>
<organism evidence="4 5">
    <name type="scientific">Populus deltoides</name>
    <name type="common">Eastern poplar</name>
    <name type="synonym">Eastern cottonwood</name>
    <dbReference type="NCBI Taxonomy" id="3696"/>
    <lineage>
        <taxon>Eukaryota</taxon>
        <taxon>Viridiplantae</taxon>
        <taxon>Streptophyta</taxon>
        <taxon>Embryophyta</taxon>
        <taxon>Tracheophyta</taxon>
        <taxon>Spermatophyta</taxon>
        <taxon>Magnoliopsida</taxon>
        <taxon>eudicotyledons</taxon>
        <taxon>Gunneridae</taxon>
        <taxon>Pentapetalae</taxon>
        <taxon>rosids</taxon>
        <taxon>fabids</taxon>
        <taxon>Malpighiales</taxon>
        <taxon>Salicaceae</taxon>
        <taxon>Saliceae</taxon>
        <taxon>Populus</taxon>
    </lineage>
</organism>
<sequence>MVSPHLRFREISGDPNEIVQAIPDTERYIAAISSHPHSSHSSGHGRGQLLLQVHKMEVDGSETLKKLRLYDVDSSLLRLEAPAPSQAALLDCCFQTESVAFTAASDGSIIRYDLHSGTNDAIGNHQDIAACVGYSIETCQVISAGLDKKIMSWDVRLANPLTLFRNLDAEIESISVSGFDLMVAVGAAVNIYDLRNFERAVDLKESSMDVGIRCVASTSYTRGYAIGSIDGRVAVEISNPLNLNSIRSFFCIYFFKHASFVEDLKFLVHFQLLLIFGFFVLLEIFVFFFAPLLKLFTVQILRMSTHFPFTFNQD</sequence>
<evidence type="ECO:0000256" key="3">
    <source>
        <dbReference type="SAM" id="Phobius"/>
    </source>
</evidence>
<gene>
    <name evidence="4" type="ORF">H0E87_019374</name>
</gene>
<reference evidence="4" key="1">
    <citation type="journal article" date="2021" name="J. Hered.">
        <title>Genome Assembly of Salicaceae Populus deltoides (Eastern Cottonwood) I-69 Based on Nanopore Sequencing and Hi-C Technologies.</title>
        <authorList>
            <person name="Bai S."/>
            <person name="Wu H."/>
            <person name="Zhang J."/>
            <person name="Pan Z."/>
            <person name="Zhao W."/>
            <person name="Li Z."/>
            <person name="Tong C."/>
        </authorList>
    </citation>
    <scope>NUCLEOTIDE SEQUENCE</scope>
    <source>
        <tissue evidence="4">Leaf</tissue>
    </source>
</reference>
<dbReference type="InterPro" id="IPR019775">
    <property type="entry name" value="WD40_repeat_CS"/>
</dbReference>
<keyword evidence="5" id="KW-1185">Reference proteome</keyword>
<keyword evidence="3" id="KW-0472">Membrane</keyword>
<name>A0A8T2XUT1_POPDE</name>
<keyword evidence="2" id="KW-0677">Repeat</keyword>
<keyword evidence="3" id="KW-1133">Transmembrane helix</keyword>
<dbReference type="InterPro" id="IPR036322">
    <property type="entry name" value="WD40_repeat_dom_sf"/>
</dbReference>
<dbReference type="EMBL" id="JACEGQ020000010">
    <property type="protein sequence ID" value="KAH8496603.1"/>
    <property type="molecule type" value="Genomic_DNA"/>
</dbReference>
<dbReference type="PROSITE" id="PS00678">
    <property type="entry name" value="WD_REPEATS_1"/>
    <property type="match status" value="1"/>
</dbReference>
<evidence type="ECO:0000313" key="5">
    <source>
        <dbReference type="Proteomes" id="UP000807159"/>
    </source>
</evidence>